<reference evidence="2 3" key="1">
    <citation type="submission" date="2024-01" db="EMBL/GenBank/DDBJ databases">
        <title>The complete chloroplast genome sequence of Lithospermum erythrorhizon: insights into the phylogenetic relationship among Boraginaceae species and the maternal lineages of purple gromwells.</title>
        <authorList>
            <person name="Okada T."/>
            <person name="Watanabe K."/>
        </authorList>
    </citation>
    <scope>NUCLEOTIDE SEQUENCE [LARGE SCALE GENOMIC DNA]</scope>
</reference>
<feature type="region of interest" description="Disordered" evidence="1">
    <location>
        <begin position="1"/>
        <end position="97"/>
    </location>
</feature>
<sequence>MSEVADASDPSVKPSVEDTMGKTVEPSIVSDKSVDDVGKDTPEGDGVDGLHADMVTEGVEVPSTKGLGVNVNPNVEDTLNRVKDSTPSGGDVLRPSIDDSVKDTVAKGMDANIPSVVDTEPVTAKVVDEGVIPSVFDKDTETVGNIEEPTVGRGVDDTMDANIQEVIPKDGGQKKKSKKRKHKKSVEAGESSVPKKNLSKEERAGKRARKAERKAKGC</sequence>
<feature type="region of interest" description="Disordered" evidence="1">
    <location>
        <begin position="140"/>
        <end position="218"/>
    </location>
</feature>
<feature type="compositionally biased region" description="Basic and acidic residues" evidence="1">
    <location>
        <begin position="32"/>
        <end position="42"/>
    </location>
</feature>
<accession>A0AAV3RS72</accession>
<dbReference type="Proteomes" id="UP001454036">
    <property type="component" value="Unassembled WGS sequence"/>
</dbReference>
<evidence type="ECO:0000256" key="1">
    <source>
        <dbReference type="SAM" id="MobiDB-lite"/>
    </source>
</evidence>
<gene>
    <name evidence="2" type="ORF">LIER_31851</name>
</gene>
<feature type="compositionally biased region" description="Basic residues" evidence="1">
    <location>
        <begin position="206"/>
        <end position="218"/>
    </location>
</feature>
<comment type="caution">
    <text evidence="2">The sequence shown here is derived from an EMBL/GenBank/DDBJ whole genome shotgun (WGS) entry which is preliminary data.</text>
</comment>
<feature type="compositionally biased region" description="Basic residues" evidence="1">
    <location>
        <begin position="174"/>
        <end position="184"/>
    </location>
</feature>
<protein>
    <submittedName>
        <fullName evidence="2">Uncharacterized protein</fullName>
    </submittedName>
</protein>
<organism evidence="2 3">
    <name type="scientific">Lithospermum erythrorhizon</name>
    <name type="common">Purple gromwell</name>
    <name type="synonym">Lithospermum officinale var. erythrorhizon</name>
    <dbReference type="NCBI Taxonomy" id="34254"/>
    <lineage>
        <taxon>Eukaryota</taxon>
        <taxon>Viridiplantae</taxon>
        <taxon>Streptophyta</taxon>
        <taxon>Embryophyta</taxon>
        <taxon>Tracheophyta</taxon>
        <taxon>Spermatophyta</taxon>
        <taxon>Magnoliopsida</taxon>
        <taxon>eudicotyledons</taxon>
        <taxon>Gunneridae</taxon>
        <taxon>Pentapetalae</taxon>
        <taxon>asterids</taxon>
        <taxon>lamiids</taxon>
        <taxon>Boraginales</taxon>
        <taxon>Boraginaceae</taxon>
        <taxon>Boraginoideae</taxon>
        <taxon>Lithospermeae</taxon>
        <taxon>Lithospermum</taxon>
    </lineage>
</organism>
<dbReference type="AlphaFoldDB" id="A0AAV3RS72"/>
<dbReference type="EMBL" id="BAABME010011988">
    <property type="protein sequence ID" value="GAA0184563.1"/>
    <property type="molecule type" value="Genomic_DNA"/>
</dbReference>
<name>A0AAV3RS72_LITER</name>
<proteinExistence type="predicted"/>
<evidence type="ECO:0000313" key="3">
    <source>
        <dbReference type="Proteomes" id="UP001454036"/>
    </source>
</evidence>
<evidence type="ECO:0000313" key="2">
    <source>
        <dbReference type="EMBL" id="GAA0184563.1"/>
    </source>
</evidence>
<keyword evidence="3" id="KW-1185">Reference proteome</keyword>